<dbReference type="InterPro" id="IPR036291">
    <property type="entry name" value="NAD(P)-bd_dom_sf"/>
</dbReference>
<gene>
    <name evidence="2" type="ORF">PENSTE_c008G07014</name>
</gene>
<dbReference type="PANTHER" id="PTHR10491">
    <property type="entry name" value="DTDP-4-DEHYDRORHAMNOSE REDUCTASE"/>
    <property type="match status" value="1"/>
</dbReference>
<dbReference type="UniPathway" id="UPA00315">
    <property type="reaction ID" value="UER00080"/>
</dbReference>
<reference evidence="3" key="1">
    <citation type="journal article" date="2017" name="Nat. Microbiol.">
        <title>Global analysis of biosynthetic gene clusters reveals vast potential of secondary metabolite production in Penicillium species.</title>
        <authorList>
            <person name="Nielsen J.C."/>
            <person name="Grijseels S."/>
            <person name="Prigent S."/>
            <person name="Ji B."/>
            <person name="Dainat J."/>
            <person name="Nielsen K.F."/>
            <person name="Frisvad J.C."/>
            <person name="Workman M."/>
            <person name="Nielsen J."/>
        </authorList>
    </citation>
    <scope>NUCLEOTIDE SEQUENCE [LARGE SCALE GENOMIC DNA]</scope>
    <source>
        <strain evidence="3">IBT 24891</strain>
    </source>
</reference>
<name>A0A1V6TBX0_9EURO</name>
<dbReference type="EMBL" id="MLKD01000008">
    <property type="protein sequence ID" value="OQE23892.1"/>
    <property type="molecule type" value="Genomic_DNA"/>
</dbReference>
<dbReference type="Proteomes" id="UP000191285">
    <property type="component" value="Unassembled WGS sequence"/>
</dbReference>
<dbReference type="InterPro" id="IPR029903">
    <property type="entry name" value="RmlD-like-bd"/>
</dbReference>
<accession>A0A1V6TBX0</accession>
<dbReference type="GO" id="GO:0006556">
    <property type="term" value="P:S-adenosylmethionine biosynthetic process"/>
    <property type="evidence" value="ECO:0007669"/>
    <property type="project" value="UniProtKB-UniPathway"/>
</dbReference>
<organism evidence="2 3">
    <name type="scientific">Penicillium steckii</name>
    <dbReference type="NCBI Taxonomy" id="303698"/>
    <lineage>
        <taxon>Eukaryota</taxon>
        <taxon>Fungi</taxon>
        <taxon>Dikarya</taxon>
        <taxon>Ascomycota</taxon>
        <taxon>Pezizomycotina</taxon>
        <taxon>Eurotiomycetes</taxon>
        <taxon>Eurotiomycetidae</taxon>
        <taxon>Eurotiales</taxon>
        <taxon>Aspergillaceae</taxon>
        <taxon>Penicillium</taxon>
    </lineage>
</organism>
<dbReference type="CDD" id="cd05254">
    <property type="entry name" value="dTDP_HR_like_SDR_e"/>
    <property type="match status" value="1"/>
</dbReference>
<dbReference type="PANTHER" id="PTHR10491:SF4">
    <property type="entry name" value="METHIONINE ADENOSYLTRANSFERASE 2 SUBUNIT BETA"/>
    <property type="match status" value="1"/>
</dbReference>
<sequence>MYSIECEYTQLHTSLRHDAPQATNRLTVFDFLFNSRRASLLHFPPFHSLPYLSYFFSSRDTMTSNVLVTGASGLLGRQVFSTFQHSGVLVVGQGFTRAAPPTVLKADLEKEEDIKNILNEVKPQIVIHCAANKSPDLVDKDPDQARRVNVEATRILAKECQARGALLIYISTDYVFPGKEGEAPYEVDAKTQPPNMYGELKRDGELAVLEATKDSGLGVVLRVPVLYGTASDNSESAVNTLVDAVNKAQDANAGVKMDDWAQRYPTNTEDVARVCRDIVIKYLKEKQRIKELPHVLQFSSEDRMTKYEICEKIAEVLGSQLPGMIRNKQGNDPNASVQRPYDTHLSTKALVELGIDVRTTDFTAWW</sequence>
<feature type="domain" description="RmlD-like substrate binding" evidence="1">
    <location>
        <begin position="65"/>
        <end position="354"/>
    </location>
</feature>
<dbReference type="SUPFAM" id="SSF51735">
    <property type="entry name" value="NAD(P)-binding Rossmann-fold domains"/>
    <property type="match status" value="1"/>
</dbReference>
<keyword evidence="3" id="KW-1185">Reference proteome</keyword>
<protein>
    <recommendedName>
        <fullName evidence="1">RmlD-like substrate binding domain-containing protein</fullName>
    </recommendedName>
</protein>
<dbReference type="GO" id="GO:0048269">
    <property type="term" value="C:methionine adenosyltransferase complex"/>
    <property type="evidence" value="ECO:0007669"/>
    <property type="project" value="TreeGrafter"/>
</dbReference>
<dbReference type="Gene3D" id="3.40.50.720">
    <property type="entry name" value="NAD(P)-binding Rossmann-like Domain"/>
    <property type="match status" value="1"/>
</dbReference>
<comment type="caution">
    <text evidence="2">The sequence shown here is derived from an EMBL/GenBank/DDBJ whole genome shotgun (WGS) entry which is preliminary data.</text>
</comment>
<dbReference type="STRING" id="303698.A0A1V6TBX0"/>
<evidence type="ECO:0000313" key="3">
    <source>
        <dbReference type="Proteomes" id="UP000191285"/>
    </source>
</evidence>
<dbReference type="AlphaFoldDB" id="A0A1V6TBX0"/>
<proteinExistence type="predicted"/>
<dbReference type="Pfam" id="PF04321">
    <property type="entry name" value="RmlD_sub_bind"/>
    <property type="match status" value="1"/>
</dbReference>
<dbReference type="InterPro" id="IPR005913">
    <property type="entry name" value="dTDP_dehydrorham_reduct"/>
</dbReference>
<dbReference type="GO" id="GO:0048270">
    <property type="term" value="F:methionine adenosyltransferase regulator activity"/>
    <property type="evidence" value="ECO:0007669"/>
    <property type="project" value="TreeGrafter"/>
</dbReference>
<evidence type="ECO:0000313" key="2">
    <source>
        <dbReference type="EMBL" id="OQE23892.1"/>
    </source>
</evidence>
<dbReference type="FunFam" id="3.40.50.720:FF:000357">
    <property type="entry name" value="Methionine adenosyltransferase 2 subunit beta"/>
    <property type="match status" value="1"/>
</dbReference>
<dbReference type="OrthoDB" id="6235964at2759"/>
<evidence type="ECO:0000259" key="1">
    <source>
        <dbReference type="Pfam" id="PF04321"/>
    </source>
</evidence>